<dbReference type="InterPro" id="IPR001611">
    <property type="entry name" value="Leu-rich_rpt"/>
</dbReference>
<dbReference type="Pfam" id="PF00560">
    <property type="entry name" value="LRR_1"/>
    <property type="match status" value="3"/>
</dbReference>
<dbReference type="InterPro" id="IPR011009">
    <property type="entry name" value="Kinase-like_dom_sf"/>
</dbReference>
<dbReference type="Gene3D" id="3.80.10.10">
    <property type="entry name" value="Ribonuclease Inhibitor"/>
    <property type="match status" value="1"/>
</dbReference>
<keyword evidence="2" id="KW-0433">Leucine-rich repeat</keyword>
<comment type="caution">
    <text evidence="9">The sequence shown here is derived from an EMBL/GenBank/DDBJ whole genome shotgun (WGS) entry which is preliminary data.</text>
</comment>
<dbReference type="AlphaFoldDB" id="A0A830D157"/>
<evidence type="ECO:0000259" key="8">
    <source>
        <dbReference type="PROSITE" id="PS50011"/>
    </source>
</evidence>
<keyword evidence="5" id="KW-1133">Transmembrane helix</keyword>
<keyword evidence="9" id="KW-0808">Transferase</keyword>
<dbReference type="InterPro" id="IPR000719">
    <property type="entry name" value="Prot_kinase_dom"/>
</dbReference>
<evidence type="ECO:0000256" key="3">
    <source>
        <dbReference type="ARBA" id="ARBA00022692"/>
    </source>
</evidence>
<accession>A0A830D157</accession>
<dbReference type="InterPro" id="IPR046959">
    <property type="entry name" value="PRK1-6/SRF4-like"/>
</dbReference>
<dbReference type="OrthoDB" id="2151624at2759"/>
<dbReference type="PRINTS" id="PR00019">
    <property type="entry name" value="LEURICHRPT"/>
</dbReference>
<keyword evidence="9" id="KW-0675">Receptor</keyword>
<dbReference type="Proteomes" id="UP000653305">
    <property type="component" value="Unassembled WGS sequence"/>
</dbReference>
<dbReference type="PANTHER" id="PTHR48007:SF86">
    <property type="entry name" value="(WILD MALAYSIAN BANANA) HYPOTHETICAL PROTEIN"/>
    <property type="match status" value="1"/>
</dbReference>
<evidence type="ECO:0000313" key="10">
    <source>
        <dbReference type="Proteomes" id="UP000653305"/>
    </source>
</evidence>
<dbReference type="GO" id="GO:0004672">
    <property type="term" value="F:protein kinase activity"/>
    <property type="evidence" value="ECO:0007669"/>
    <property type="project" value="InterPro"/>
</dbReference>
<keyword evidence="7" id="KW-0732">Signal</keyword>
<dbReference type="PROSITE" id="PS50011">
    <property type="entry name" value="PROTEIN_KINASE_DOM"/>
    <property type="match status" value="1"/>
</dbReference>
<evidence type="ECO:0000256" key="1">
    <source>
        <dbReference type="ARBA" id="ARBA00004370"/>
    </source>
</evidence>
<dbReference type="EMBL" id="BMAC01000939">
    <property type="protein sequence ID" value="GFQ04393.1"/>
    <property type="molecule type" value="Genomic_DNA"/>
</dbReference>
<dbReference type="SUPFAM" id="SSF52058">
    <property type="entry name" value="L domain-like"/>
    <property type="match status" value="1"/>
</dbReference>
<keyword evidence="6" id="KW-0472">Membrane</keyword>
<dbReference type="SUPFAM" id="SSF56112">
    <property type="entry name" value="Protein kinase-like (PK-like)"/>
    <property type="match status" value="1"/>
</dbReference>
<proteinExistence type="predicted"/>
<keyword evidence="4" id="KW-0677">Repeat</keyword>
<reference evidence="9" key="1">
    <citation type="submission" date="2020-07" db="EMBL/GenBank/DDBJ databases">
        <title>Ethylene signaling mediates host invasion by parasitic plants.</title>
        <authorList>
            <person name="Yoshida S."/>
        </authorList>
    </citation>
    <scope>NUCLEOTIDE SEQUENCE</scope>
    <source>
        <strain evidence="9">Okayama</strain>
    </source>
</reference>
<dbReference type="GO" id="GO:0005524">
    <property type="term" value="F:ATP binding"/>
    <property type="evidence" value="ECO:0007669"/>
    <property type="project" value="InterPro"/>
</dbReference>
<name>A0A830D157_9LAMI</name>
<dbReference type="Pfam" id="PF08263">
    <property type="entry name" value="LRRNT_2"/>
    <property type="match status" value="1"/>
</dbReference>
<dbReference type="InterPro" id="IPR013210">
    <property type="entry name" value="LRR_N_plant-typ"/>
</dbReference>
<comment type="subcellular location">
    <subcellularLocation>
        <location evidence="1">Membrane</location>
    </subcellularLocation>
</comment>
<dbReference type="Pfam" id="PF07714">
    <property type="entry name" value="PK_Tyr_Ser-Thr"/>
    <property type="match status" value="1"/>
</dbReference>
<keyword evidence="10" id="KW-1185">Reference proteome</keyword>
<feature type="signal peptide" evidence="7">
    <location>
        <begin position="1"/>
        <end position="27"/>
    </location>
</feature>
<organism evidence="9 10">
    <name type="scientific">Phtheirospermum japonicum</name>
    <dbReference type="NCBI Taxonomy" id="374723"/>
    <lineage>
        <taxon>Eukaryota</taxon>
        <taxon>Viridiplantae</taxon>
        <taxon>Streptophyta</taxon>
        <taxon>Embryophyta</taxon>
        <taxon>Tracheophyta</taxon>
        <taxon>Spermatophyta</taxon>
        <taxon>Magnoliopsida</taxon>
        <taxon>eudicotyledons</taxon>
        <taxon>Gunneridae</taxon>
        <taxon>Pentapetalae</taxon>
        <taxon>asterids</taxon>
        <taxon>lamiids</taxon>
        <taxon>Lamiales</taxon>
        <taxon>Orobanchaceae</taxon>
        <taxon>Orobanchaceae incertae sedis</taxon>
        <taxon>Phtheirospermum</taxon>
    </lineage>
</organism>
<dbReference type="Gene3D" id="3.30.200.20">
    <property type="entry name" value="Phosphorylase Kinase, domain 1"/>
    <property type="match status" value="1"/>
</dbReference>
<evidence type="ECO:0000256" key="4">
    <source>
        <dbReference type="ARBA" id="ARBA00022737"/>
    </source>
</evidence>
<dbReference type="PANTHER" id="PTHR48007">
    <property type="entry name" value="LEUCINE-RICH REPEAT RECEPTOR-LIKE PROTEIN KINASE PXC1"/>
    <property type="match status" value="1"/>
</dbReference>
<feature type="chain" id="PRO_5032803051" evidence="7">
    <location>
        <begin position="28"/>
        <end position="380"/>
    </location>
</feature>
<protein>
    <submittedName>
        <fullName evidence="9">Probable inactive receptor kinase at1g27190</fullName>
    </submittedName>
</protein>
<dbReference type="FunFam" id="3.80.10.10:FF:000383">
    <property type="entry name" value="Leucine-rich repeat receptor protein kinase EMS1"/>
    <property type="match status" value="1"/>
</dbReference>
<gene>
    <name evidence="9" type="ORF">PHJA_002583200</name>
</gene>
<dbReference type="GO" id="GO:0016020">
    <property type="term" value="C:membrane"/>
    <property type="evidence" value="ECO:0007669"/>
    <property type="project" value="UniProtKB-SubCell"/>
</dbReference>
<dbReference type="FunFam" id="3.30.200.20:FF:000428">
    <property type="entry name" value="Inactive LRR receptor-like serine/threonine-protein kinase BIR2"/>
    <property type="match status" value="1"/>
</dbReference>
<keyword evidence="3" id="KW-0812">Transmembrane</keyword>
<evidence type="ECO:0000256" key="7">
    <source>
        <dbReference type="SAM" id="SignalP"/>
    </source>
</evidence>
<evidence type="ECO:0000313" key="9">
    <source>
        <dbReference type="EMBL" id="GFQ04393.1"/>
    </source>
</evidence>
<feature type="domain" description="Protein kinase" evidence="8">
    <location>
        <begin position="288"/>
        <end position="380"/>
    </location>
</feature>
<sequence>MNHHRRLSRSILISLLLLFLLFSSTFAEDDVRCLREVRNELTDPADRLESWNFANFSVGFICKFTGVTGWNDRENRLIGLELRDYSLTGGIPDALQFCHSLQTLDLSGNSLSGSIPPRICDWLPYLVSLDLSRNSVTGNIPEDLANCSYLNTLILDDNRLSGHIPLQFSSLGRFSIANNDLSGTVPSFNGDSVVVDYGGNSGLCGGSLGRCGGRSLAIIIAAGVLVRPRRCSSKKRKRGYGTGGVSGGGGSSNWADRLRAHKLTQATLFQKPLVKVKLSDLLDSTNNFSKENIIVSSRTGTTYKAVLPDGSAIAIKRLNECKIAEKQFRMEMNRRGQIRHPNLVPLLGFCLVEDGKLLVYKHLSNGTLGSMLSGDSSDLD</sequence>
<evidence type="ECO:0000256" key="2">
    <source>
        <dbReference type="ARBA" id="ARBA00022614"/>
    </source>
</evidence>
<keyword evidence="9" id="KW-0418">Kinase</keyword>
<evidence type="ECO:0000256" key="5">
    <source>
        <dbReference type="ARBA" id="ARBA00022989"/>
    </source>
</evidence>
<dbReference type="InterPro" id="IPR032675">
    <property type="entry name" value="LRR_dom_sf"/>
</dbReference>
<dbReference type="InterPro" id="IPR001245">
    <property type="entry name" value="Ser-Thr/Tyr_kinase_cat_dom"/>
</dbReference>
<evidence type="ECO:0000256" key="6">
    <source>
        <dbReference type="ARBA" id="ARBA00023136"/>
    </source>
</evidence>